<name>Q83AE5_COXBU</name>
<evidence type="ECO:0000256" key="4">
    <source>
        <dbReference type="ARBA" id="ARBA00022475"/>
    </source>
</evidence>
<feature type="transmembrane region" description="Helical" evidence="13">
    <location>
        <begin position="62"/>
        <end position="87"/>
    </location>
</feature>
<evidence type="ECO:0000256" key="2">
    <source>
        <dbReference type="ARBA" id="ARBA00004429"/>
    </source>
</evidence>
<evidence type="ECO:0000256" key="5">
    <source>
        <dbReference type="ARBA" id="ARBA00022519"/>
    </source>
</evidence>
<accession>Q83AE5</accession>
<evidence type="ECO:0000256" key="7">
    <source>
        <dbReference type="ARBA" id="ARBA00022857"/>
    </source>
</evidence>
<dbReference type="OrthoDB" id="9810841at2"/>
<dbReference type="PANTHER" id="PTHR10160:SF19">
    <property type="entry name" value="PROTON-TRANSLOCATING NAD(P)(+) TRANSHYDROGENASE"/>
    <property type="match status" value="1"/>
</dbReference>
<dbReference type="GO" id="GO:0016491">
    <property type="term" value="F:oxidoreductase activity"/>
    <property type="evidence" value="ECO:0007669"/>
    <property type="project" value="UniProtKB-KW"/>
</dbReference>
<gene>
    <name evidence="15" type="primary">pntAB</name>
    <name evidence="15" type="ordered locus">CBU_1956</name>
</gene>
<dbReference type="HOGENOM" id="CLU_137885_1_0_6"/>
<dbReference type="eggNOG" id="COG3288">
    <property type="taxonomic scope" value="Bacteria"/>
</dbReference>
<comment type="function">
    <text evidence="1">The transhydrogenation between NADH and NADP is coupled to respiration and ATP hydrolysis and functions as a proton pump across the membrane.</text>
</comment>
<dbReference type="PATRIC" id="fig|227377.7.peg.1943"/>
<evidence type="ECO:0000256" key="11">
    <source>
        <dbReference type="ARBA" id="ARBA00023136"/>
    </source>
</evidence>
<keyword evidence="6 13" id="KW-0812">Transmembrane</keyword>
<comment type="subcellular location">
    <subcellularLocation>
        <location evidence="2">Cell inner membrane</location>
        <topology evidence="2">Multi-pass membrane protein</topology>
    </subcellularLocation>
</comment>
<organism evidence="15 16">
    <name type="scientific">Coxiella burnetii (strain RSA 493 / Nine Mile phase I)</name>
    <dbReference type="NCBI Taxonomy" id="227377"/>
    <lineage>
        <taxon>Bacteria</taxon>
        <taxon>Pseudomonadati</taxon>
        <taxon>Pseudomonadota</taxon>
        <taxon>Gammaproteobacteria</taxon>
        <taxon>Legionellales</taxon>
        <taxon>Coxiellaceae</taxon>
        <taxon>Coxiella</taxon>
    </lineage>
</organism>
<feature type="domain" description="NAD(P) transhydrogenase alpha subunit C-terminal" evidence="14">
    <location>
        <begin position="8"/>
        <end position="90"/>
    </location>
</feature>
<dbReference type="GO" id="GO:0008750">
    <property type="term" value="F:proton-translocating NAD(P)+ transhydrogenase activity"/>
    <property type="evidence" value="ECO:0007669"/>
    <property type="project" value="UniProtKB-EC"/>
</dbReference>
<dbReference type="EMBL" id="AE016828">
    <property type="protein sequence ID" value="AAO91445.1"/>
    <property type="molecule type" value="Genomic_DNA"/>
</dbReference>
<dbReference type="GO" id="GO:0005886">
    <property type="term" value="C:plasma membrane"/>
    <property type="evidence" value="ECO:0007669"/>
    <property type="project" value="UniProtKB-SubCell"/>
</dbReference>
<evidence type="ECO:0000256" key="13">
    <source>
        <dbReference type="SAM" id="Phobius"/>
    </source>
</evidence>
<protein>
    <recommendedName>
        <fullName evidence="3">proton-translocating NAD(P)(+) transhydrogenase</fullName>
        <ecNumber evidence="3">7.1.1.1</ecNumber>
    </recommendedName>
</protein>
<keyword evidence="10" id="KW-0520">NAD</keyword>
<feature type="transmembrane region" description="Helical" evidence="13">
    <location>
        <begin position="38"/>
        <end position="56"/>
    </location>
</feature>
<dbReference type="Pfam" id="PF12769">
    <property type="entry name" value="PNTB_4TM"/>
    <property type="match status" value="1"/>
</dbReference>
<keyword evidence="15" id="KW-0560">Oxidoreductase</keyword>
<keyword evidence="5" id="KW-0997">Cell inner membrane</keyword>
<reference evidence="15 16" key="2">
    <citation type="journal article" date="2009" name="Infect. Immun.">
        <title>Comparative genomics reveal extensive transposon-mediated genomic plasticity and diversity among potential effector proteins within the genus Coxiella.</title>
        <authorList>
            <person name="Beare P.A."/>
            <person name="Unsworth N."/>
            <person name="Andoh M."/>
            <person name="Voth D.E."/>
            <person name="Omsland A."/>
            <person name="Gilk S.D."/>
            <person name="Williams K.P."/>
            <person name="Sobral B.W."/>
            <person name="Kupko J.J.III."/>
            <person name="Porcella S.F."/>
            <person name="Samuel J.E."/>
            <person name="Heinzen R.A."/>
        </authorList>
    </citation>
    <scope>NUCLEOTIDE SEQUENCE [LARGE SCALE GENOMIC DNA]</scope>
    <source>
        <strain evidence="16">RSA 493 / Nine Mile phase I</strain>
    </source>
</reference>
<evidence type="ECO:0000256" key="9">
    <source>
        <dbReference type="ARBA" id="ARBA00022989"/>
    </source>
</evidence>
<feature type="transmembrane region" description="Helical" evidence="13">
    <location>
        <begin position="6"/>
        <end position="26"/>
    </location>
</feature>
<sequence>MFELIAALYIVMLAAFAGYEIIGRVPSILHTPLMSGTNFIHGIVLIGAMIVLASAQTPLIRVIGFIAVLIATINAAGGYVVTLRMLAMFKTSQDKDKNS</sequence>
<dbReference type="GeneID" id="1209869"/>
<keyword evidence="11 13" id="KW-0472">Membrane</keyword>
<keyword evidence="9 13" id="KW-1133">Transmembrane helix</keyword>
<dbReference type="RefSeq" id="NP_820931.1">
    <property type="nucleotide sequence ID" value="NC_002971.4"/>
</dbReference>
<evidence type="ECO:0000256" key="6">
    <source>
        <dbReference type="ARBA" id="ARBA00022692"/>
    </source>
</evidence>
<evidence type="ECO:0000259" key="14">
    <source>
        <dbReference type="Pfam" id="PF12769"/>
    </source>
</evidence>
<evidence type="ECO:0000256" key="12">
    <source>
        <dbReference type="ARBA" id="ARBA00048202"/>
    </source>
</evidence>
<dbReference type="InterPro" id="IPR024605">
    <property type="entry name" value="NADP_transhyd_a_C"/>
</dbReference>
<dbReference type="RefSeq" id="WP_005770065.1">
    <property type="nucleotide sequence ID" value="NC_002971.4"/>
</dbReference>
<dbReference type="PANTHER" id="PTHR10160">
    <property type="entry name" value="NAD(P) TRANSHYDROGENASE"/>
    <property type="match status" value="1"/>
</dbReference>
<evidence type="ECO:0000256" key="10">
    <source>
        <dbReference type="ARBA" id="ARBA00023027"/>
    </source>
</evidence>
<evidence type="ECO:0000256" key="3">
    <source>
        <dbReference type="ARBA" id="ARBA00012943"/>
    </source>
</evidence>
<keyword evidence="4" id="KW-1003">Cell membrane</keyword>
<dbReference type="AlphaFoldDB" id="Q83AE5"/>
<dbReference type="EC" id="7.1.1.1" evidence="3"/>
<dbReference type="STRING" id="227377.CBU_1956"/>
<evidence type="ECO:0000313" key="15">
    <source>
        <dbReference type="EMBL" id="AAO91445.1"/>
    </source>
</evidence>
<evidence type="ECO:0000313" key="16">
    <source>
        <dbReference type="Proteomes" id="UP000002671"/>
    </source>
</evidence>
<dbReference type="EnsemblBacteria" id="AAO91445">
    <property type="protein sequence ID" value="AAO91445"/>
    <property type="gene ID" value="CBU_1956"/>
</dbReference>
<comment type="catalytic activity">
    <reaction evidence="12">
        <text>NAD(+) + NADPH + H(+)(in) = NADH + NADP(+) + H(+)(out)</text>
        <dbReference type="Rhea" id="RHEA:47992"/>
        <dbReference type="ChEBI" id="CHEBI:15378"/>
        <dbReference type="ChEBI" id="CHEBI:57540"/>
        <dbReference type="ChEBI" id="CHEBI:57783"/>
        <dbReference type="ChEBI" id="CHEBI:57945"/>
        <dbReference type="ChEBI" id="CHEBI:58349"/>
        <dbReference type="EC" id="7.1.1.1"/>
    </reaction>
</comment>
<proteinExistence type="predicted"/>
<keyword evidence="16" id="KW-1185">Reference proteome</keyword>
<dbReference type="KEGG" id="cbu:CBU_1956"/>
<evidence type="ECO:0000256" key="8">
    <source>
        <dbReference type="ARBA" id="ARBA00022967"/>
    </source>
</evidence>
<keyword evidence="7" id="KW-0521">NADP</keyword>
<keyword evidence="8" id="KW-1278">Translocase</keyword>
<evidence type="ECO:0000256" key="1">
    <source>
        <dbReference type="ARBA" id="ARBA00003943"/>
    </source>
</evidence>
<reference evidence="15 16" key="1">
    <citation type="journal article" date="2003" name="Proc. Natl. Acad. Sci. U.S.A.">
        <title>Complete genome sequence of the Q-fever pathogen, Coxiella burnetii.</title>
        <authorList>
            <person name="Seshadri R."/>
            <person name="Paulsen I.T."/>
            <person name="Eisen J.A."/>
            <person name="Read T.D."/>
            <person name="Nelson K.E."/>
            <person name="Nelson W.C."/>
            <person name="Ward N.L."/>
            <person name="Tettelin H."/>
            <person name="Davidsen T.M."/>
            <person name="Beanan M.J."/>
            <person name="Deboy R.T."/>
            <person name="Daugherty S.C."/>
            <person name="Brinkac L.M."/>
            <person name="Madupu R."/>
            <person name="Dodson R.J."/>
            <person name="Khouri H.M."/>
            <person name="Lee K.H."/>
            <person name="Carty H.A."/>
            <person name="Scanlan D."/>
            <person name="Heinzen R.A."/>
            <person name="Thompson H.A."/>
            <person name="Samuel J.E."/>
            <person name="Fraser C.M."/>
            <person name="Heidelberg J.F."/>
        </authorList>
    </citation>
    <scope>NUCLEOTIDE SEQUENCE [LARGE SCALE GENOMIC DNA]</scope>
    <source>
        <strain evidence="16">RSA 493 / Nine Mile phase I</strain>
    </source>
</reference>
<dbReference type="Proteomes" id="UP000002671">
    <property type="component" value="Chromosome"/>
</dbReference>